<protein>
    <recommendedName>
        <fullName evidence="4">Peptidylprolyl isomerase</fullName>
    </recommendedName>
</protein>
<sequence length="310" mass="31522">MRKIPAALAILGLATVGLAGCSLPGSSDCSEPVSDAELLDVVEVSGEVGSAPDVELYTPFHVTDGASATLDQGTGGATITRDDQLVVIDFTLVSGETGETLVASPYSEEQSNVLGLPQISQTFPTWADALQCASAGSRVVVSLAPEDIEAEAAASIGLAEGDSAVAVIDVHKVYLGAADGADQFNSGTGMPTVVRTPDGRPGLIIPEGEAPADVVVQTIKKGDGEVITGDAPVRAHILGVPWGETEAVTNTWDSQPQSVPLDSDPVLAEALVGQTIGSQVLVVVPAEQGGTEQPTVFVFDLLGVDAGITQ</sequence>
<proteinExistence type="predicted"/>
<dbReference type="Proteomes" id="UP000602532">
    <property type="component" value="Unassembled WGS sequence"/>
</dbReference>
<dbReference type="SUPFAM" id="SSF54534">
    <property type="entry name" value="FKBP-like"/>
    <property type="match status" value="1"/>
</dbReference>
<name>A0ABR8X4F0_9MICO</name>
<accession>A0ABR8X4F0</accession>
<comment type="caution">
    <text evidence="2">The sequence shown here is derived from an EMBL/GenBank/DDBJ whole genome shotgun (WGS) entry which is preliminary data.</text>
</comment>
<feature type="signal peptide" evidence="1">
    <location>
        <begin position="1"/>
        <end position="19"/>
    </location>
</feature>
<gene>
    <name evidence="2" type="ORF">H9622_11455</name>
</gene>
<reference evidence="2 3" key="1">
    <citation type="submission" date="2020-08" db="EMBL/GenBank/DDBJ databases">
        <title>A Genomic Blueprint of the Chicken Gut Microbiome.</title>
        <authorList>
            <person name="Gilroy R."/>
            <person name="Ravi A."/>
            <person name="Getino M."/>
            <person name="Pursley I."/>
            <person name="Horton D.L."/>
            <person name="Alikhan N.-F."/>
            <person name="Baker D."/>
            <person name="Gharbi K."/>
            <person name="Hall N."/>
            <person name="Watson M."/>
            <person name="Adriaenssens E.M."/>
            <person name="Foster-Nyarko E."/>
            <person name="Jarju S."/>
            <person name="Secka A."/>
            <person name="Antonio M."/>
            <person name="Oren A."/>
            <person name="Chaudhuri R."/>
            <person name="La Ragione R.M."/>
            <person name="Hildebrand F."/>
            <person name="Pallen M.J."/>
        </authorList>
    </citation>
    <scope>NUCLEOTIDE SEQUENCE [LARGE SCALE GENOMIC DNA]</scope>
    <source>
        <strain evidence="2 3">Sa1CUA4</strain>
    </source>
</reference>
<evidence type="ECO:0008006" key="4">
    <source>
        <dbReference type="Google" id="ProtNLM"/>
    </source>
</evidence>
<organism evidence="2 3">
    <name type="scientific">Microbacterium gallinarum</name>
    <dbReference type="NCBI Taxonomy" id="2762209"/>
    <lineage>
        <taxon>Bacteria</taxon>
        <taxon>Bacillati</taxon>
        <taxon>Actinomycetota</taxon>
        <taxon>Actinomycetes</taxon>
        <taxon>Micrococcales</taxon>
        <taxon>Microbacteriaceae</taxon>
        <taxon>Microbacterium</taxon>
    </lineage>
</organism>
<keyword evidence="3" id="KW-1185">Reference proteome</keyword>
<feature type="chain" id="PRO_5045715324" description="Peptidylprolyl isomerase" evidence="1">
    <location>
        <begin position="20"/>
        <end position="310"/>
    </location>
</feature>
<evidence type="ECO:0000256" key="1">
    <source>
        <dbReference type="SAM" id="SignalP"/>
    </source>
</evidence>
<evidence type="ECO:0000313" key="3">
    <source>
        <dbReference type="Proteomes" id="UP000602532"/>
    </source>
</evidence>
<dbReference type="PROSITE" id="PS51257">
    <property type="entry name" value="PROKAR_LIPOPROTEIN"/>
    <property type="match status" value="1"/>
</dbReference>
<dbReference type="RefSeq" id="WP_191766523.1">
    <property type="nucleotide sequence ID" value="NZ_JACSPM010000003.1"/>
</dbReference>
<dbReference type="InterPro" id="IPR046357">
    <property type="entry name" value="PPIase_dom_sf"/>
</dbReference>
<dbReference type="Gene3D" id="3.10.50.40">
    <property type="match status" value="1"/>
</dbReference>
<evidence type="ECO:0000313" key="2">
    <source>
        <dbReference type="EMBL" id="MBD8024205.1"/>
    </source>
</evidence>
<dbReference type="EMBL" id="JACSPM010000003">
    <property type="protein sequence ID" value="MBD8024205.1"/>
    <property type="molecule type" value="Genomic_DNA"/>
</dbReference>
<keyword evidence="1" id="KW-0732">Signal</keyword>